<name>A0A401G6J9_9APHY</name>
<dbReference type="InParanoid" id="A0A401G6J9"/>
<evidence type="ECO:0000256" key="2">
    <source>
        <dbReference type="SAM" id="MobiDB-lite"/>
    </source>
</evidence>
<comment type="caution">
    <text evidence="3">The sequence shown here is derived from an EMBL/GenBank/DDBJ whole genome shotgun (WGS) entry which is preliminary data.</text>
</comment>
<dbReference type="NCBIfam" id="TIGR00756">
    <property type="entry name" value="PPR"/>
    <property type="match status" value="1"/>
</dbReference>
<keyword evidence="4" id="KW-1185">Reference proteome</keyword>
<sequence>MHHAAGVVSQRVVSQAGTEAGSSSCSVASEVTPINQPLASRLRSANLSQCENDPASSDNQASLCLPVEDDCSLKDSTGVHLPETIPPARLAGLSQKFGDARTIDADPLSSDDMSLANSGLDPAPPTQTDPPWSQLDVSHSGPHSPLASVRSDPFSDTATVPVHGSPTPRELAAAAPSAHHSNPTISASILSDPVVPSQRSAVSLPNPRSPFELRYNLFRLLSTVPRPPPRRLLAYHAAFPHLHSASSYNILMAVAIRNANFGTVDLLLKRMKAEGIRPNLDTRKLRVRWLVRVGKWDECWDEESARAKEEGQGMPLTVWLEFFDTTKRGAIRRRVCRDSRDLQVLDRSDSGVTAQRHRILMQSFPSVTTQDWASTSPRVVFNFVRAMIRAGERSMAAKTTRVYFDSLPPQLDDARRSRCLEIIHLHMAPRGNRDLSEHYRVKKDLFAFLRMHRTFEPTSTTLFMLLRTLQTTTKCGSLALSTVQNFVSRWGAQILDRRVRRRLVSLALKQNNLRLMKALTLYLERLGASRKEEQEALGRKSRRRALSLTDTLRFTRRGTEGWRWRLLRRRLWRFEHRTPSASSNKALTHFQ</sequence>
<reference evidence="3 4" key="1">
    <citation type="journal article" date="2018" name="Sci. Rep.">
        <title>Genome sequence of the cauliflower mushroom Sparassis crispa (Hanabiratake) and its association with beneficial usage.</title>
        <authorList>
            <person name="Kiyama R."/>
            <person name="Furutani Y."/>
            <person name="Kawaguchi K."/>
            <person name="Nakanishi T."/>
        </authorList>
    </citation>
    <scope>NUCLEOTIDE SEQUENCE [LARGE SCALE GENOMIC DNA]</scope>
</reference>
<protein>
    <recommendedName>
        <fullName evidence="5">Pentatricopeptide repeat-containing protein</fullName>
    </recommendedName>
</protein>
<dbReference type="OrthoDB" id="3149711at2759"/>
<gene>
    <name evidence="3" type="ORF">SCP_0106610</name>
</gene>
<feature type="region of interest" description="Disordered" evidence="2">
    <location>
        <begin position="102"/>
        <end position="192"/>
    </location>
</feature>
<evidence type="ECO:0000256" key="1">
    <source>
        <dbReference type="PROSITE-ProRule" id="PRU00708"/>
    </source>
</evidence>
<evidence type="ECO:0008006" key="5">
    <source>
        <dbReference type="Google" id="ProtNLM"/>
    </source>
</evidence>
<organism evidence="3 4">
    <name type="scientific">Sparassis crispa</name>
    <dbReference type="NCBI Taxonomy" id="139825"/>
    <lineage>
        <taxon>Eukaryota</taxon>
        <taxon>Fungi</taxon>
        <taxon>Dikarya</taxon>
        <taxon>Basidiomycota</taxon>
        <taxon>Agaricomycotina</taxon>
        <taxon>Agaricomycetes</taxon>
        <taxon>Polyporales</taxon>
        <taxon>Sparassidaceae</taxon>
        <taxon>Sparassis</taxon>
    </lineage>
</organism>
<dbReference type="EMBL" id="BFAD01000001">
    <property type="protein sequence ID" value="GBE77779.1"/>
    <property type="molecule type" value="Genomic_DNA"/>
</dbReference>
<dbReference type="RefSeq" id="XP_027608692.1">
    <property type="nucleotide sequence ID" value="XM_027752891.1"/>
</dbReference>
<feature type="repeat" description="PPR" evidence="1">
    <location>
        <begin position="244"/>
        <end position="278"/>
    </location>
</feature>
<dbReference type="AlphaFoldDB" id="A0A401G6J9"/>
<evidence type="ECO:0000313" key="4">
    <source>
        <dbReference type="Proteomes" id="UP000287166"/>
    </source>
</evidence>
<feature type="compositionally biased region" description="Low complexity" evidence="2">
    <location>
        <begin position="172"/>
        <end position="183"/>
    </location>
</feature>
<dbReference type="GeneID" id="38774696"/>
<proteinExistence type="predicted"/>
<dbReference type="InterPro" id="IPR002885">
    <property type="entry name" value="PPR_rpt"/>
</dbReference>
<accession>A0A401G6J9</accession>
<dbReference type="PROSITE" id="PS51375">
    <property type="entry name" value="PPR"/>
    <property type="match status" value="1"/>
</dbReference>
<dbReference type="Proteomes" id="UP000287166">
    <property type="component" value="Unassembled WGS sequence"/>
</dbReference>
<evidence type="ECO:0000313" key="3">
    <source>
        <dbReference type="EMBL" id="GBE77779.1"/>
    </source>
</evidence>